<evidence type="ECO:0000256" key="8">
    <source>
        <dbReference type="ARBA" id="ARBA00022840"/>
    </source>
</evidence>
<keyword evidence="4 12" id="KW-0808">Transferase</keyword>
<proteinExistence type="inferred from homology"/>
<dbReference type="EC" id="2.7.4.9" evidence="2 12"/>
<dbReference type="GO" id="GO:0006235">
    <property type="term" value="P:dTTP biosynthetic process"/>
    <property type="evidence" value="ECO:0007669"/>
    <property type="project" value="UniProtKB-UniRule"/>
</dbReference>
<dbReference type="GO" id="GO:0006233">
    <property type="term" value="P:dTDP biosynthetic process"/>
    <property type="evidence" value="ECO:0007669"/>
    <property type="project" value="InterPro"/>
</dbReference>
<evidence type="ECO:0000256" key="12">
    <source>
        <dbReference type="HAMAP-Rule" id="MF_00165"/>
    </source>
</evidence>
<dbReference type="InterPro" id="IPR039430">
    <property type="entry name" value="Thymidylate_kin-like_dom"/>
</dbReference>
<dbReference type="PANTHER" id="PTHR10344">
    <property type="entry name" value="THYMIDYLATE KINASE"/>
    <property type="match status" value="1"/>
</dbReference>
<keyword evidence="7 12" id="KW-0418">Kinase</keyword>
<evidence type="ECO:0000256" key="7">
    <source>
        <dbReference type="ARBA" id="ARBA00022777"/>
    </source>
</evidence>
<evidence type="ECO:0000256" key="10">
    <source>
        <dbReference type="ARBA" id="ARBA00048743"/>
    </source>
</evidence>
<gene>
    <name evidence="12 14" type="primary">tmk</name>
    <name evidence="14" type="ordered locus">CBUD_1577</name>
</gene>
<dbReference type="GO" id="GO:0006227">
    <property type="term" value="P:dUDP biosynthetic process"/>
    <property type="evidence" value="ECO:0007669"/>
    <property type="project" value="TreeGrafter"/>
</dbReference>
<dbReference type="EMBL" id="CP000733">
    <property type="protein sequence ID" value="ABS77363.1"/>
    <property type="molecule type" value="Genomic_DNA"/>
</dbReference>
<evidence type="ECO:0000256" key="11">
    <source>
        <dbReference type="ARBA" id="ARBA00057735"/>
    </source>
</evidence>
<dbReference type="InterPro" id="IPR027417">
    <property type="entry name" value="P-loop_NTPase"/>
</dbReference>
<organism evidence="14 15">
    <name type="scientific">Coxiella burnetii (strain Dugway 5J108-111)</name>
    <dbReference type="NCBI Taxonomy" id="434922"/>
    <lineage>
        <taxon>Bacteria</taxon>
        <taxon>Pseudomonadati</taxon>
        <taxon>Pseudomonadota</taxon>
        <taxon>Gammaproteobacteria</taxon>
        <taxon>Legionellales</taxon>
        <taxon>Coxiellaceae</taxon>
        <taxon>Coxiella</taxon>
    </lineage>
</organism>
<evidence type="ECO:0000259" key="13">
    <source>
        <dbReference type="Pfam" id="PF02223"/>
    </source>
</evidence>
<dbReference type="SUPFAM" id="SSF52540">
    <property type="entry name" value="P-loop containing nucleoside triphosphate hydrolases"/>
    <property type="match status" value="1"/>
</dbReference>
<evidence type="ECO:0000256" key="6">
    <source>
        <dbReference type="ARBA" id="ARBA00022741"/>
    </source>
</evidence>
<name>A9KCW9_COXBN</name>
<dbReference type="PANTHER" id="PTHR10344:SF4">
    <property type="entry name" value="UMP-CMP KINASE 2, MITOCHONDRIAL"/>
    <property type="match status" value="1"/>
</dbReference>
<dbReference type="InterPro" id="IPR018094">
    <property type="entry name" value="Thymidylate_kinase"/>
</dbReference>
<dbReference type="HOGENOM" id="CLU_049131_0_2_6"/>
<keyword evidence="8 12" id="KW-0067">ATP-binding</keyword>
<dbReference type="HAMAP" id="MF_00165">
    <property type="entry name" value="Thymidylate_kinase"/>
    <property type="match status" value="1"/>
</dbReference>
<evidence type="ECO:0000256" key="2">
    <source>
        <dbReference type="ARBA" id="ARBA00012980"/>
    </source>
</evidence>
<dbReference type="RefSeq" id="WP_011997163.1">
    <property type="nucleotide sequence ID" value="NC_009727.1"/>
</dbReference>
<evidence type="ECO:0000313" key="14">
    <source>
        <dbReference type="EMBL" id="ABS77363.1"/>
    </source>
</evidence>
<dbReference type="AlphaFoldDB" id="A9KCW9"/>
<evidence type="ECO:0000256" key="5">
    <source>
        <dbReference type="ARBA" id="ARBA00022727"/>
    </source>
</evidence>
<evidence type="ECO:0000256" key="4">
    <source>
        <dbReference type="ARBA" id="ARBA00022679"/>
    </source>
</evidence>
<dbReference type="Proteomes" id="UP000008555">
    <property type="component" value="Chromosome"/>
</dbReference>
<feature type="domain" description="Thymidylate kinase-like" evidence="13">
    <location>
        <begin position="11"/>
        <end position="200"/>
    </location>
</feature>
<reference evidence="14 15" key="1">
    <citation type="journal article" date="2009" name="Infect. Immun.">
        <title>Comparative genomics reveal extensive transposon-mediated genomic plasticity and diversity among potential effector proteins within the genus Coxiella.</title>
        <authorList>
            <person name="Beare P.A."/>
            <person name="Unsworth N."/>
            <person name="Andoh M."/>
            <person name="Voth D.E."/>
            <person name="Omsland A."/>
            <person name="Gilk S.D."/>
            <person name="Williams K.P."/>
            <person name="Sobral B.W."/>
            <person name="Kupko J.J.III."/>
            <person name="Porcella S.F."/>
            <person name="Samuel J.E."/>
            <person name="Heinzen R.A."/>
        </authorList>
    </citation>
    <scope>NUCLEOTIDE SEQUENCE [LARGE SCALE GENOMIC DNA]</scope>
    <source>
        <strain evidence="14 15">Dugway 5J108-111</strain>
    </source>
</reference>
<dbReference type="KEGG" id="cbd:CBUD_1577"/>
<comment type="similarity">
    <text evidence="1 12">Belongs to the thymidylate kinase family.</text>
</comment>
<dbReference type="FunFam" id="3.40.50.300:FF:000225">
    <property type="entry name" value="Thymidylate kinase"/>
    <property type="match status" value="1"/>
</dbReference>
<dbReference type="NCBIfam" id="TIGR00041">
    <property type="entry name" value="DTMP_kinase"/>
    <property type="match status" value="1"/>
</dbReference>
<protein>
    <recommendedName>
        <fullName evidence="3 12">Thymidylate kinase</fullName>
        <ecNumber evidence="2 12">2.7.4.9</ecNumber>
    </recommendedName>
    <alternativeName>
        <fullName evidence="9 12">dTMP kinase</fullName>
    </alternativeName>
</protein>
<comment type="function">
    <text evidence="11 12">Phosphorylation of dTMP to form dTDP in both de novo and salvage pathways of dTTP synthesis.</text>
</comment>
<dbReference type="Gene3D" id="3.40.50.300">
    <property type="entry name" value="P-loop containing nucleotide triphosphate hydrolases"/>
    <property type="match status" value="1"/>
</dbReference>
<dbReference type="GO" id="GO:0004798">
    <property type="term" value="F:dTMP kinase activity"/>
    <property type="evidence" value="ECO:0007669"/>
    <property type="project" value="UniProtKB-UniRule"/>
</dbReference>
<evidence type="ECO:0000256" key="9">
    <source>
        <dbReference type="ARBA" id="ARBA00029962"/>
    </source>
</evidence>
<dbReference type="Pfam" id="PF02223">
    <property type="entry name" value="Thymidylate_kin"/>
    <property type="match status" value="1"/>
</dbReference>
<sequence length="223" mass="24688">MGIERGRFISFEGIEGVGKTTALNWVREQLDATRIPYVVTREPGGTPIAEAIRDVLLSHSDEMMCPDTELLLMFAGRAQNIAHVVLPALRRGQWVLSDRFTDASFAYQGGGRGIPVKHIEELAGWVLGNLKPDLTLLLDAPVSVGLCRVKSRGAKDRIEAEGLEFFKRVRECYLALANQEPARFRVIHTDQDLSNVKNQIMKAIKPLLTASPLPGEKTEIEGL</sequence>
<comment type="catalytic activity">
    <reaction evidence="10 12">
        <text>dTMP + ATP = dTDP + ADP</text>
        <dbReference type="Rhea" id="RHEA:13517"/>
        <dbReference type="ChEBI" id="CHEBI:30616"/>
        <dbReference type="ChEBI" id="CHEBI:58369"/>
        <dbReference type="ChEBI" id="CHEBI:63528"/>
        <dbReference type="ChEBI" id="CHEBI:456216"/>
        <dbReference type="EC" id="2.7.4.9"/>
    </reaction>
</comment>
<dbReference type="CDD" id="cd01672">
    <property type="entry name" value="TMPK"/>
    <property type="match status" value="1"/>
</dbReference>
<dbReference type="GO" id="GO:0005524">
    <property type="term" value="F:ATP binding"/>
    <property type="evidence" value="ECO:0007669"/>
    <property type="project" value="UniProtKB-UniRule"/>
</dbReference>
<evidence type="ECO:0000313" key="15">
    <source>
        <dbReference type="Proteomes" id="UP000008555"/>
    </source>
</evidence>
<evidence type="ECO:0000256" key="3">
    <source>
        <dbReference type="ARBA" id="ARBA00017144"/>
    </source>
</evidence>
<dbReference type="GO" id="GO:0005829">
    <property type="term" value="C:cytosol"/>
    <property type="evidence" value="ECO:0007669"/>
    <property type="project" value="TreeGrafter"/>
</dbReference>
<evidence type="ECO:0000256" key="1">
    <source>
        <dbReference type="ARBA" id="ARBA00009776"/>
    </source>
</evidence>
<accession>A9KCW9</accession>
<keyword evidence="5 12" id="KW-0545">Nucleotide biosynthesis</keyword>
<feature type="binding site" evidence="12">
    <location>
        <begin position="13"/>
        <end position="20"/>
    </location>
    <ligand>
        <name>ATP</name>
        <dbReference type="ChEBI" id="CHEBI:30616"/>
    </ligand>
</feature>
<keyword evidence="6 12" id="KW-0547">Nucleotide-binding</keyword>